<dbReference type="Proteomes" id="UP000326198">
    <property type="component" value="Unassembled WGS sequence"/>
</dbReference>
<dbReference type="EMBL" id="ML736169">
    <property type="protein sequence ID" value="KAE8381590.1"/>
    <property type="molecule type" value="Genomic_DNA"/>
</dbReference>
<proteinExistence type="predicted"/>
<evidence type="ECO:0000313" key="1">
    <source>
        <dbReference type="EMBL" id="KAE8381590.1"/>
    </source>
</evidence>
<dbReference type="InterPro" id="IPR042099">
    <property type="entry name" value="ANL_N_sf"/>
</dbReference>
<dbReference type="Gene3D" id="3.40.50.12780">
    <property type="entry name" value="N-terminal domain of ligase-like"/>
    <property type="match status" value="1"/>
</dbReference>
<keyword evidence="2" id="KW-1185">Reference proteome</keyword>
<dbReference type="SUPFAM" id="SSF56801">
    <property type="entry name" value="Acetyl-CoA synthetase-like"/>
    <property type="match status" value="1"/>
</dbReference>
<sequence length="59" mass="6379">MGASLPQVTRNYPPGKNEPSLFLPEVACLNPLPRGFVGQISIGGPQVAHGYWNRTEVNC</sequence>
<name>A0A5N7BIH0_9EURO</name>
<accession>A0A5N7BIH0</accession>
<reference evidence="1 2" key="1">
    <citation type="submission" date="2019-04" db="EMBL/GenBank/DDBJ databases">
        <title>Friends and foes A comparative genomics studyof 23 Aspergillus species from section Flavi.</title>
        <authorList>
            <consortium name="DOE Joint Genome Institute"/>
            <person name="Kjaerbolling I."/>
            <person name="Vesth T."/>
            <person name="Frisvad J.C."/>
            <person name="Nybo J.L."/>
            <person name="Theobald S."/>
            <person name="Kildgaard S."/>
            <person name="Isbrandt T."/>
            <person name="Kuo A."/>
            <person name="Sato A."/>
            <person name="Lyhne E.K."/>
            <person name="Kogle M.E."/>
            <person name="Wiebenga A."/>
            <person name="Kun R.S."/>
            <person name="Lubbers R.J."/>
            <person name="Makela M.R."/>
            <person name="Barry K."/>
            <person name="Chovatia M."/>
            <person name="Clum A."/>
            <person name="Daum C."/>
            <person name="Haridas S."/>
            <person name="He G."/>
            <person name="LaButti K."/>
            <person name="Lipzen A."/>
            <person name="Mondo S."/>
            <person name="Riley R."/>
            <person name="Salamov A."/>
            <person name="Simmons B.A."/>
            <person name="Magnuson J.K."/>
            <person name="Henrissat B."/>
            <person name="Mortensen U.H."/>
            <person name="Larsen T.O."/>
            <person name="Devries R.P."/>
            <person name="Grigoriev I.V."/>
            <person name="Machida M."/>
            <person name="Baker S.E."/>
            <person name="Andersen M.R."/>
        </authorList>
    </citation>
    <scope>NUCLEOTIDE SEQUENCE [LARGE SCALE GENOMIC DNA]</scope>
    <source>
        <strain evidence="1 2">IBT 29228</strain>
    </source>
</reference>
<protein>
    <submittedName>
        <fullName evidence="1">Uncharacterized protein</fullName>
    </submittedName>
</protein>
<evidence type="ECO:0000313" key="2">
    <source>
        <dbReference type="Proteomes" id="UP000326198"/>
    </source>
</evidence>
<organism evidence="1 2">
    <name type="scientific">Aspergillus bertholletiae</name>
    <dbReference type="NCBI Taxonomy" id="1226010"/>
    <lineage>
        <taxon>Eukaryota</taxon>
        <taxon>Fungi</taxon>
        <taxon>Dikarya</taxon>
        <taxon>Ascomycota</taxon>
        <taxon>Pezizomycotina</taxon>
        <taxon>Eurotiomycetes</taxon>
        <taxon>Eurotiomycetidae</taxon>
        <taxon>Eurotiales</taxon>
        <taxon>Aspergillaceae</taxon>
        <taxon>Aspergillus</taxon>
        <taxon>Aspergillus subgen. Circumdati</taxon>
    </lineage>
</organism>
<gene>
    <name evidence="1" type="ORF">BDV26DRAFT_255135</name>
</gene>
<dbReference type="AlphaFoldDB" id="A0A5N7BIH0"/>